<evidence type="ECO:0000313" key="1">
    <source>
        <dbReference type="EMBL" id="JAH95163.1"/>
    </source>
</evidence>
<proteinExistence type="predicted"/>
<protein>
    <submittedName>
        <fullName evidence="1">Uncharacterized protein</fullName>
    </submittedName>
</protein>
<reference evidence="1" key="1">
    <citation type="submission" date="2014-11" db="EMBL/GenBank/DDBJ databases">
        <authorList>
            <person name="Amaro Gonzalez C."/>
        </authorList>
    </citation>
    <scope>NUCLEOTIDE SEQUENCE</scope>
</reference>
<sequence length="80" mass="9433">MCTHFTHLLTYAFISKCSQELEIRNILHKKSHRHIHIQAIYATGLFTHRLLALTGQIQKQFTIHHVYVKSKLLKKNVQLN</sequence>
<dbReference type="AlphaFoldDB" id="A0A0E9X0D8"/>
<organism evidence="1">
    <name type="scientific">Anguilla anguilla</name>
    <name type="common">European freshwater eel</name>
    <name type="synonym">Muraena anguilla</name>
    <dbReference type="NCBI Taxonomy" id="7936"/>
    <lineage>
        <taxon>Eukaryota</taxon>
        <taxon>Metazoa</taxon>
        <taxon>Chordata</taxon>
        <taxon>Craniata</taxon>
        <taxon>Vertebrata</taxon>
        <taxon>Euteleostomi</taxon>
        <taxon>Actinopterygii</taxon>
        <taxon>Neopterygii</taxon>
        <taxon>Teleostei</taxon>
        <taxon>Anguilliformes</taxon>
        <taxon>Anguillidae</taxon>
        <taxon>Anguilla</taxon>
    </lineage>
</organism>
<accession>A0A0E9X0D8</accession>
<name>A0A0E9X0D8_ANGAN</name>
<reference evidence="1" key="2">
    <citation type="journal article" date="2015" name="Fish Shellfish Immunol.">
        <title>Early steps in the European eel (Anguilla anguilla)-Vibrio vulnificus interaction in the gills: Role of the RtxA13 toxin.</title>
        <authorList>
            <person name="Callol A."/>
            <person name="Pajuelo D."/>
            <person name="Ebbesson L."/>
            <person name="Teles M."/>
            <person name="MacKenzie S."/>
            <person name="Amaro C."/>
        </authorList>
    </citation>
    <scope>NUCLEOTIDE SEQUENCE</scope>
</reference>
<dbReference type="EMBL" id="GBXM01013414">
    <property type="protein sequence ID" value="JAH95163.1"/>
    <property type="molecule type" value="Transcribed_RNA"/>
</dbReference>